<dbReference type="InterPro" id="IPR017907">
    <property type="entry name" value="Znf_RING_CS"/>
</dbReference>
<dbReference type="GO" id="GO:0000209">
    <property type="term" value="P:protein polyubiquitination"/>
    <property type="evidence" value="ECO:0007669"/>
    <property type="project" value="InterPro"/>
</dbReference>
<name>A0A9P6EBI5_9AGAR</name>
<evidence type="ECO:0000256" key="3">
    <source>
        <dbReference type="ARBA" id="ARBA00022771"/>
    </source>
</evidence>
<dbReference type="Gene3D" id="3.30.40.10">
    <property type="entry name" value="Zinc/RING finger domain, C3HC4 (zinc finger)"/>
    <property type="match status" value="1"/>
</dbReference>
<dbReference type="AlphaFoldDB" id="A0A9P6EBI5"/>
<evidence type="ECO:0000256" key="5">
    <source>
        <dbReference type="PROSITE-ProRule" id="PRU00723"/>
    </source>
</evidence>
<feature type="domain" description="C3H1-type" evidence="7">
    <location>
        <begin position="9"/>
        <end position="37"/>
    </location>
</feature>
<dbReference type="SUPFAM" id="SSF90229">
    <property type="entry name" value="CCCH zinc finger"/>
    <property type="match status" value="2"/>
</dbReference>
<evidence type="ECO:0000256" key="2">
    <source>
        <dbReference type="ARBA" id="ARBA00022723"/>
    </source>
</evidence>
<dbReference type="InterPro" id="IPR045072">
    <property type="entry name" value="MKRN-like"/>
</dbReference>
<dbReference type="EMBL" id="MU157877">
    <property type="protein sequence ID" value="KAF9525970.1"/>
    <property type="molecule type" value="Genomic_DNA"/>
</dbReference>
<comment type="caution">
    <text evidence="8">The sequence shown here is derived from an EMBL/GenBank/DDBJ whole genome shotgun (WGS) entry which is preliminary data.</text>
</comment>
<keyword evidence="4 5" id="KW-0862">Zinc</keyword>
<dbReference type="InterPro" id="IPR001841">
    <property type="entry name" value="Znf_RING"/>
</dbReference>
<keyword evidence="2 5" id="KW-0479">Metal-binding</keyword>
<dbReference type="Proteomes" id="UP000807306">
    <property type="component" value="Unassembled WGS sequence"/>
</dbReference>
<dbReference type="InterPro" id="IPR013083">
    <property type="entry name" value="Znf_RING/FYVE/PHD"/>
</dbReference>
<evidence type="ECO:0000256" key="1">
    <source>
        <dbReference type="ARBA" id="ARBA00022679"/>
    </source>
</evidence>
<evidence type="ECO:0000259" key="7">
    <source>
        <dbReference type="PROSITE" id="PS50103"/>
    </source>
</evidence>
<dbReference type="SMART" id="SM00356">
    <property type="entry name" value="ZnF_C3H1"/>
    <property type="match status" value="3"/>
</dbReference>
<organism evidence="8 9">
    <name type="scientific">Crepidotus variabilis</name>
    <dbReference type="NCBI Taxonomy" id="179855"/>
    <lineage>
        <taxon>Eukaryota</taxon>
        <taxon>Fungi</taxon>
        <taxon>Dikarya</taxon>
        <taxon>Basidiomycota</taxon>
        <taxon>Agaricomycotina</taxon>
        <taxon>Agaricomycetes</taxon>
        <taxon>Agaricomycetidae</taxon>
        <taxon>Agaricales</taxon>
        <taxon>Agaricineae</taxon>
        <taxon>Crepidotaceae</taxon>
        <taxon>Crepidotus</taxon>
    </lineage>
</organism>
<keyword evidence="9" id="KW-1185">Reference proteome</keyword>
<keyword evidence="3 5" id="KW-0863">Zinc-finger</keyword>
<feature type="domain" description="C3H1-type" evidence="7">
    <location>
        <begin position="176"/>
        <end position="211"/>
    </location>
</feature>
<dbReference type="PROSITE" id="PS00518">
    <property type="entry name" value="ZF_RING_1"/>
    <property type="match status" value="1"/>
</dbReference>
<sequence>MPRPRPITSRSRGICRYYTTPRGCFAGDRCKFLHGVPEGQSVVDKPLLTPYDTAKRCRYFDQGFCKRGENCWFLHKTDGKDGSINVPADDEEEFCSICFEKPSTFGLLNGCGHIFCIKCIKQWRDPQNKGGGVLESGNNKKCPMCRASSAFITPSSKFWKEGTEEKVKVTQAYKESMARVPCKYFQKSIQKNKINPICPYGKDCFYQHLKEDGTPFTFKDGVDVCMPVSLIIRWRMFEY</sequence>
<dbReference type="Pfam" id="PF00097">
    <property type="entry name" value="zf-C3HC4"/>
    <property type="match status" value="1"/>
</dbReference>
<dbReference type="SMART" id="SM00184">
    <property type="entry name" value="RING"/>
    <property type="match status" value="1"/>
</dbReference>
<feature type="zinc finger region" description="C3H1-type" evidence="5">
    <location>
        <begin position="176"/>
        <end position="211"/>
    </location>
</feature>
<protein>
    <recommendedName>
        <fullName evidence="10">RING-type E3 ubiquitin transferase</fullName>
    </recommendedName>
</protein>
<gene>
    <name evidence="8" type="ORF">CPB83DRAFT_940817</name>
</gene>
<accession>A0A9P6EBI5</accession>
<dbReference type="InterPro" id="IPR000571">
    <property type="entry name" value="Znf_CCCH"/>
</dbReference>
<keyword evidence="1" id="KW-0808">Transferase</keyword>
<feature type="domain" description="RING-type" evidence="6">
    <location>
        <begin position="95"/>
        <end position="146"/>
    </location>
</feature>
<dbReference type="GO" id="GO:0008270">
    <property type="term" value="F:zinc ion binding"/>
    <property type="evidence" value="ECO:0007669"/>
    <property type="project" value="UniProtKB-KW"/>
</dbReference>
<dbReference type="InterPro" id="IPR036855">
    <property type="entry name" value="Znf_CCCH_sf"/>
</dbReference>
<evidence type="ECO:0000259" key="6">
    <source>
        <dbReference type="PROSITE" id="PS50089"/>
    </source>
</evidence>
<dbReference type="Gene3D" id="3.30.1370.210">
    <property type="match status" value="1"/>
</dbReference>
<evidence type="ECO:0000313" key="9">
    <source>
        <dbReference type="Proteomes" id="UP000807306"/>
    </source>
</evidence>
<dbReference type="OrthoDB" id="250836at2759"/>
<feature type="zinc finger region" description="C3H1-type" evidence="5">
    <location>
        <begin position="51"/>
        <end position="78"/>
    </location>
</feature>
<evidence type="ECO:0008006" key="10">
    <source>
        <dbReference type="Google" id="ProtNLM"/>
    </source>
</evidence>
<dbReference type="PANTHER" id="PTHR11224:SF10">
    <property type="entry name" value="IP09428P-RELATED"/>
    <property type="match status" value="1"/>
</dbReference>
<dbReference type="SUPFAM" id="SSF57850">
    <property type="entry name" value="RING/U-box"/>
    <property type="match status" value="1"/>
</dbReference>
<dbReference type="GO" id="GO:0061630">
    <property type="term" value="F:ubiquitin protein ligase activity"/>
    <property type="evidence" value="ECO:0007669"/>
    <property type="project" value="InterPro"/>
</dbReference>
<feature type="zinc finger region" description="C3H1-type" evidence="5">
    <location>
        <begin position="9"/>
        <end position="37"/>
    </location>
</feature>
<dbReference type="PANTHER" id="PTHR11224">
    <property type="entry name" value="MAKORIN-RELATED"/>
    <property type="match status" value="1"/>
</dbReference>
<dbReference type="PROSITE" id="PS50103">
    <property type="entry name" value="ZF_C3H1"/>
    <property type="match status" value="3"/>
</dbReference>
<dbReference type="InterPro" id="IPR018957">
    <property type="entry name" value="Znf_C3HC4_RING-type"/>
</dbReference>
<dbReference type="PROSITE" id="PS50089">
    <property type="entry name" value="ZF_RING_2"/>
    <property type="match status" value="1"/>
</dbReference>
<proteinExistence type="predicted"/>
<feature type="domain" description="C3H1-type" evidence="7">
    <location>
        <begin position="51"/>
        <end position="78"/>
    </location>
</feature>
<dbReference type="Pfam" id="PF14608">
    <property type="entry name" value="zf-CCCH_2"/>
    <property type="match status" value="3"/>
</dbReference>
<evidence type="ECO:0000256" key="4">
    <source>
        <dbReference type="ARBA" id="ARBA00022833"/>
    </source>
</evidence>
<evidence type="ECO:0000313" key="8">
    <source>
        <dbReference type="EMBL" id="KAF9525970.1"/>
    </source>
</evidence>
<reference evidence="8" key="1">
    <citation type="submission" date="2020-11" db="EMBL/GenBank/DDBJ databases">
        <authorList>
            <consortium name="DOE Joint Genome Institute"/>
            <person name="Ahrendt S."/>
            <person name="Riley R."/>
            <person name="Andreopoulos W."/>
            <person name="Labutti K."/>
            <person name="Pangilinan J."/>
            <person name="Ruiz-Duenas F.J."/>
            <person name="Barrasa J.M."/>
            <person name="Sanchez-Garcia M."/>
            <person name="Camarero S."/>
            <person name="Miyauchi S."/>
            <person name="Serrano A."/>
            <person name="Linde D."/>
            <person name="Babiker R."/>
            <person name="Drula E."/>
            <person name="Ayuso-Fernandez I."/>
            <person name="Pacheco R."/>
            <person name="Padilla G."/>
            <person name="Ferreira P."/>
            <person name="Barriuso J."/>
            <person name="Kellner H."/>
            <person name="Castanera R."/>
            <person name="Alfaro M."/>
            <person name="Ramirez L."/>
            <person name="Pisabarro A.G."/>
            <person name="Kuo A."/>
            <person name="Tritt A."/>
            <person name="Lipzen A."/>
            <person name="He G."/>
            <person name="Yan M."/>
            <person name="Ng V."/>
            <person name="Cullen D."/>
            <person name="Martin F."/>
            <person name="Rosso M.-N."/>
            <person name="Henrissat B."/>
            <person name="Hibbett D."/>
            <person name="Martinez A.T."/>
            <person name="Grigoriev I.V."/>
        </authorList>
    </citation>
    <scope>NUCLEOTIDE SEQUENCE</scope>
    <source>
        <strain evidence="8">CBS 506.95</strain>
    </source>
</reference>